<feature type="region of interest" description="Disordered" evidence="8">
    <location>
        <begin position="354"/>
        <end position="376"/>
    </location>
</feature>
<accession>E3I6C8</accession>
<reference evidence="11" key="1">
    <citation type="journal article" date="2011" name="J. Bacteriol.">
        <title>Genome sequences of eight morphologically diverse alphaproteobacteria.</title>
        <authorList>
            <consortium name="US DOE Joint Genome Institute"/>
            <person name="Brown P.J."/>
            <person name="Kysela D.T."/>
            <person name="Buechlein A."/>
            <person name="Hemmerich C."/>
            <person name="Brun Y.V."/>
        </authorList>
    </citation>
    <scope>NUCLEOTIDE SEQUENCE [LARGE SCALE GENOMIC DNA]</scope>
    <source>
        <strain evidence="11">ATCC 17100 / ATH 3.1.1 / DSM 162 / LMG 4299</strain>
    </source>
</reference>
<evidence type="ECO:0000256" key="6">
    <source>
        <dbReference type="ARBA" id="ARBA00022989"/>
    </source>
</evidence>
<evidence type="ECO:0000313" key="10">
    <source>
        <dbReference type="EMBL" id="ADP69489.1"/>
    </source>
</evidence>
<sequence length="376" mass="40824">MDNTIRLSPHATFWVVIVALATMGLMVFSDVLMPFAAGFVLAYLFQPLVERLNRIGVHRGAAAFAIIAVLSLIFIAIFALLIPPLVDQLRQFAQDLPVYYQRARAYLWENYPQYLRSLQSTVQQQEGGAAGQAQDVAGMVAGYLKGLAESSLAFFNTLALLFLTPIVTFFLLRDWDQMFASIDSLLPKRDAPTIRKLAGEVDDTISGYLRGMFIVLSILSIFYMVTLGLIGLNYGLLIGLFAGIISFVPYLGSTSGLLVAGGVALAQFAPDYSMVALVIGVFIFGQIIEGNVLTPNIVGNQVRLHPVWLLFALVAAGYLLGFTGLLISVPLAAVIGVLVRFAIRKYQESEIYGEENSEAAEEAVEGAKPQRSAAIG</sequence>
<dbReference type="KEGG" id="rva:Rvan_0199"/>
<keyword evidence="5 9" id="KW-0812">Transmembrane</keyword>
<dbReference type="OrthoDB" id="5792512at2"/>
<feature type="compositionally biased region" description="Acidic residues" evidence="8">
    <location>
        <begin position="354"/>
        <end position="364"/>
    </location>
</feature>
<dbReference type="eggNOG" id="COG0628">
    <property type="taxonomic scope" value="Bacteria"/>
</dbReference>
<dbReference type="RefSeq" id="WP_013417896.1">
    <property type="nucleotide sequence ID" value="NC_014664.1"/>
</dbReference>
<feature type="transmembrane region" description="Helical" evidence="9">
    <location>
        <begin position="308"/>
        <end position="339"/>
    </location>
</feature>
<keyword evidence="6 9" id="KW-1133">Transmembrane helix</keyword>
<dbReference type="InterPro" id="IPR002549">
    <property type="entry name" value="AI-2E-like"/>
</dbReference>
<feature type="transmembrane region" description="Helical" evidence="9">
    <location>
        <begin position="213"/>
        <end position="232"/>
    </location>
</feature>
<dbReference type="EMBL" id="CP002292">
    <property type="protein sequence ID" value="ADP69489.1"/>
    <property type="molecule type" value="Genomic_DNA"/>
</dbReference>
<dbReference type="Proteomes" id="UP000001399">
    <property type="component" value="Chromosome"/>
</dbReference>
<dbReference type="GO" id="GO:0005886">
    <property type="term" value="C:plasma membrane"/>
    <property type="evidence" value="ECO:0007669"/>
    <property type="project" value="UniProtKB-SubCell"/>
</dbReference>
<keyword evidence="3" id="KW-0813">Transport</keyword>
<evidence type="ECO:0000256" key="8">
    <source>
        <dbReference type="SAM" id="MobiDB-lite"/>
    </source>
</evidence>
<keyword evidence="4" id="KW-1003">Cell membrane</keyword>
<keyword evidence="11" id="KW-1185">Reference proteome</keyword>
<feature type="transmembrane region" description="Helical" evidence="9">
    <location>
        <begin position="12"/>
        <end position="45"/>
    </location>
</feature>
<feature type="transmembrane region" description="Helical" evidence="9">
    <location>
        <begin position="57"/>
        <end position="82"/>
    </location>
</feature>
<evidence type="ECO:0000256" key="3">
    <source>
        <dbReference type="ARBA" id="ARBA00022448"/>
    </source>
</evidence>
<organism evidence="10 11">
    <name type="scientific">Rhodomicrobium vannielii (strain ATCC 17100 / DSM 162 / LMG 4299 / NCIMB 10020 / ATH 3.1.1)</name>
    <dbReference type="NCBI Taxonomy" id="648757"/>
    <lineage>
        <taxon>Bacteria</taxon>
        <taxon>Pseudomonadati</taxon>
        <taxon>Pseudomonadota</taxon>
        <taxon>Alphaproteobacteria</taxon>
        <taxon>Hyphomicrobiales</taxon>
        <taxon>Hyphomicrobiaceae</taxon>
        <taxon>Rhodomicrobium</taxon>
    </lineage>
</organism>
<gene>
    <name evidence="10" type="ordered locus">Rvan_0199</name>
</gene>
<evidence type="ECO:0008006" key="12">
    <source>
        <dbReference type="Google" id="ProtNLM"/>
    </source>
</evidence>
<comment type="subcellular location">
    <subcellularLocation>
        <location evidence="1">Cell membrane</location>
        <topology evidence="1">Multi-pass membrane protein</topology>
    </subcellularLocation>
</comment>
<evidence type="ECO:0000256" key="2">
    <source>
        <dbReference type="ARBA" id="ARBA00009773"/>
    </source>
</evidence>
<protein>
    <recommendedName>
        <fullName evidence="12">AI-2E family transporter</fullName>
    </recommendedName>
</protein>
<dbReference type="GO" id="GO:0055085">
    <property type="term" value="P:transmembrane transport"/>
    <property type="evidence" value="ECO:0007669"/>
    <property type="project" value="TreeGrafter"/>
</dbReference>
<evidence type="ECO:0000313" key="11">
    <source>
        <dbReference type="Proteomes" id="UP000001399"/>
    </source>
</evidence>
<evidence type="ECO:0000256" key="4">
    <source>
        <dbReference type="ARBA" id="ARBA00022475"/>
    </source>
</evidence>
<dbReference type="PANTHER" id="PTHR21716:SF53">
    <property type="entry name" value="PERMEASE PERM-RELATED"/>
    <property type="match status" value="1"/>
</dbReference>
<proteinExistence type="inferred from homology"/>
<keyword evidence="7 9" id="KW-0472">Membrane</keyword>
<evidence type="ECO:0000256" key="5">
    <source>
        <dbReference type="ARBA" id="ARBA00022692"/>
    </source>
</evidence>
<evidence type="ECO:0000256" key="1">
    <source>
        <dbReference type="ARBA" id="ARBA00004651"/>
    </source>
</evidence>
<dbReference type="Pfam" id="PF01594">
    <property type="entry name" value="AI-2E_transport"/>
    <property type="match status" value="1"/>
</dbReference>
<name>E3I6C8_RHOVT</name>
<feature type="transmembrane region" description="Helical" evidence="9">
    <location>
        <begin position="152"/>
        <end position="172"/>
    </location>
</feature>
<feature type="transmembrane region" description="Helical" evidence="9">
    <location>
        <begin position="272"/>
        <end position="288"/>
    </location>
</feature>
<dbReference type="STRING" id="648757.Rvan_0199"/>
<evidence type="ECO:0000256" key="9">
    <source>
        <dbReference type="SAM" id="Phobius"/>
    </source>
</evidence>
<evidence type="ECO:0000256" key="7">
    <source>
        <dbReference type="ARBA" id="ARBA00023136"/>
    </source>
</evidence>
<dbReference type="AlphaFoldDB" id="E3I6C8"/>
<comment type="similarity">
    <text evidence="2">Belongs to the autoinducer-2 exporter (AI-2E) (TC 2.A.86) family.</text>
</comment>
<dbReference type="PANTHER" id="PTHR21716">
    <property type="entry name" value="TRANSMEMBRANE PROTEIN"/>
    <property type="match status" value="1"/>
</dbReference>
<feature type="transmembrane region" description="Helical" evidence="9">
    <location>
        <begin position="238"/>
        <end position="260"/>
    </location>
</feature>
<dbReference type="HOGENOM" id="CLU_031275_8_0_5"/>